<evidence type="ECO:0000313" key="3">
    <source>
        <dbReference type="Proteomes" id="UP000256919"/>
    </source>
</evidence>
<gene>
    <name evidence="2" type="ORF">DFQ09_10798</name>
</gene>
<dbReference type="OrthoDB" id="893802at2"/>
<evidence type="ECO:0000256" key="1">
    <source>
        <dbReference type="SAM" id="SignalP"/>
    </source>
</evidence>
<proteinExistence type="predicted"/>
<organism evidence="2 3">
    <name type="scientific">Winogradskyella pacifica</name>
    <dbReference type="NCBI Taxonomy" id="664642"/>
    <lineage>
        <taxon>Bacteria</taxon>
        <taxon>Pseudomonadati</taxon>
        <taxon>Bacteroidota</taxon>
        <taxon>Flavobacteriia</taxon>
        <taxon>Flavobacteriales</taxon>
        <taxon>Flavobacteriaceae</taxon>
        <taxon>Winogradskyella</taxon>
    </lineage>
</organism>
<evidence type="ECO:0000313" key="2">
    <source>
        <dbReference type="EMBL" id="REE08419.1"/>
    </source>
</evidence>
<accession>A0A3D9LLX4</accession>
<keyword evidence="3" id="KW-1185">Reference proteome</keyword>
<dbReference type="RefSeq" id="WP_115811480.1">
    <property type="nucleotide sequence ID" value="NZ_QREI01000007.1"/>
</dbReference>
<name>A0A3D9LLX4_9FLAO</name>
<dbReference type="PROSITE" id="PS51257">
    <property type="entry name" value="PROKAR_LIPOPROTEIN"/>
    <property type="match status" value="1"/>
</dbReference>
<protein>
    <submittedName>
        <fullName evidence="2">Uncharacterized protein</fullName>
    </submittedName>
</protein>
<dbReference type="AlphaFoldDB" id="A0A3D9LLX4"/>
<comment type="caution">
    <text evidence="2">The sequence shown here is derived from an EMBL/GenBank/DDBJ whole genome shotgun (WGS) entry which is preliminary data.</text>
</comment>
<reference evidence="2 3" key="1">
    <citation type="submission" date="2018-07" db="EMBL/GenBank/DDBJ databases">
        <title>Genomic Encyclopedia of Type Strains, Phase III (KMG-III): the genomes of soil and plant-associated and newly described type strains.</title>
        <authorList>
            <person name="Whitman W."/>
        </authorList>
    </citation>
    <scope>NUCLEOTIDE SEQUENCE [LARGE SCALE GENOMIC DNA]</scope>
    <source>
        <strain evidence="2 3">CECT 7948</strain>
    </source>
</reference>
<dbReference type="Proteomes" id="UP000256919">
    <property type="component" value="Unassembled WGS sequence"/>
</dbReference>
<feature type="signal peptide" evidence="1">
    <location>
        <begin position="1"/>
        <end position="20"/>
    </location>
</feature>
<dbReference type="EMBL" id="QREI01000007">
    <property type="protein sequence ID" value="REE08419.1"/>
    <property type="molecule type" value="Genomic_DNA"/>
</dbReference>
<sequence length="149" mass="17406">MKRYALLVLTLIFTSIFTSCSLDDDTNFIGTEIIPIESVEIPEYFVFGERYEILITYNRPSTCYQFYNFYYDINENERVVAIINSVYSDNSCVEEEESVTVTLNFETRANETYLFKFYQGVDEEGEDIYYLVEVPVLAERPTSTSTQLD</sequence>
<feature type="chain" id="PRO_5017713558" evidence="1">
    <location>
        <begin position="21"/>
        <end position="149"/>
    </location>
</feature>
<keyword evidence="1" id="KW-0732">Signal</keyword>